<name>A0A917W1W8_9BACL</name>
<evidence type="ECO:0008006" key="3">
    <source>
        <dbReference type="Google" id="ProtNLM"/>
    </source>
</evidence>
<accession>A0A917W1W8</accession>
<keyword evidence="2" id="KW-1185">Reference proteome</keyword>
<reference evidence="1" key="2">
    <citation type="submission" date="2020-09" db="EMBL/GenBank/DDBJ databases">
        <authorList>
            <person name="Sun Q."/>
            <person name="Ohkuma M."/>
        </authorList>
    </citation>
    <scope>NUCLEOTIDE SEQUENCE</scope>
    <source>
        <strain evidence="1">JCM 15325</strain>
    </source>
</reference>
<dbReference type="Proteomes" id="UP000654670">
    <property type="component" value="Unassembled WGS sequence"/>
</dbReference>
<evidence type="ECO:0000313" key="2">
    <source>
        <dbReference type="Proteomes" id="UP000654670"/>
    </source>
</evidence>
<proteinExistence type="predicted"/>
<organism evidence="1 2">
    <name type="scientific">Sporolactobacillus putidus</name>
    <dbReference type="NCBI Taxonomy" id="492735"/>
    <lineage>
        <taxon>Bacteria</taxon>
        <taxon>Bacillati</taxon>
        <taxon>Bacillota</taxon>
        <taxon>Bacilli</taxon>
        <taxon>Bacillales</taxon>
        <taxon>Sporolactobacillaceae</taxon>
        <taxon>Sporolactobacillus</taxon>
    </lineage>
</organism>
<evidence type="ECO:0000313" key="1">
    <source>
        <dbReference type="EMBL" id="GGL59338.1"/>
    </source>
</evidence>
<dbReference type="RefSeq" id="WP_188803703.1">
    <property type="nucleotide sequence ID" value="NZ_BMOK01000011.1"/>
</dbReference>
<dbReference type="EMBL" id="BMOK01000011">
    <property type="protein sequence ID" value="GGL59338.1"/>
    <property type="molecule type" value="Genomic_DNA"/>
</dbReference>
<sequence>MIKDLQVAFQQAVDHTNGKIIIDHYSLKEGLYLRIDPNLSLEENRAQQENRLLTIKKKTDVNVAQLGLKDWFLQRDFYSSAISANKFVDTITKKLHNTNFLTLFMKLDTFISDNPKQAKQTLNEKYLLENEWNEYINTFFIQKISASDQKMRGIIGYSELKVWIESDERNELRKKILQFINKNSVDLIQWIHHLKHEYKLKNYARIFFEAEANIYKREYLIYVYPNIFLKNDFNIETENGVYGVPSYNMGLNSKKPYLMHRTKKSNVPLLVSPDEAVLRKNLFSWFQAQKPFTVHQFYERTLFNENNRNKANETVHIGGDGNGVVNYFEKLPFSQGERLDRPFLLKNIIQAKEWMNEKGYEIAENRDPILDPMILLKITSRLFFKNYLHADMLFSEPKIKAGVFPGEMLNLFLSSRQALYDFFFKGTELTLKPMIDHLTQAAVEIQLTKSVKGINFGNLGQAYNLRLAWLRYFNNDGSEEKVRTLKELVATLKDKFTQKTTVEINDDQEFYFISGQLAYYLLSQSEAKDKNFGMFEGVLRVKKPAFLKRQLEELFKTYSHAISMSHTMFKNALGAVQVYQPENKVIENEARDYLMAGILANNIFYQKKNSEN</sequence>
<gene>
    <name evidence="1" type="ORF">GCM10007968_24160</name>
</gene>
<reference evidence="1" key="1">
    <citation type="journal article" date="2014" name="Int. J. Syst. Evol. Microbiol.">
        <title>Complete genome sequence of Corynebacterium casei LMG S-19264T (=DSM 44701T), isolated from a smear-ripened cheese.</title>
        <authorList>
            <consortium name="US DOE Joint Genome Institute (JGI-PGF)"/>
            <person name="Walter F."/>
            <person name="Albersmeier A."/>
            <person name="Kalinowski J."/>
            <person name="Ruckert C."/>
        </authorList>
    </citation>
    <scope>NUCLEOTIDE SEQUENCE</scope>
    <source>
        <strain evidence="1">JCM 15325</strain>
    </source>
</reference>
<dbReference type="AlphaFoldDB" id="A0A917W1W8"/>
<comment type="caution">
    <text evidence="1">The sequence shown here is derived from an EMBL/GenBank/DDBJ whole genome shotgun (WGS) entry which is preliminary data.</text>
</comment>
<protein>
    <recommendedName>
        <fullName evidence="3">CRISPR-associated protein Csh1</fullName>
    </recommendedName>
</protein>